<accession>A0A380VAM5</accession>
<dbReference type="EMBL" id="UFSB01000001">
    <property type="protein sequence ID" value="SUU35029.1"/>
    <property type="molecule type" value="Genomic_DNA"/>
</dbReference>
<dbReference type="InterPro" id="IPR010398">
    <property type="entry name" value="DUF997"/>
</dbReference>
<dbReference type="Pfam" id="PF06196">
    <property type="entry name" value="DUF997"/>
    <property type="match status" value="1"/>
</dbReference>
<feature type="transmembrane region" description="Helical" evidence="1">
    <location>
        <begin position="16"/>
        <end position="35"/>
    </location>
</feature>
<dbReference type="OrthoDB" id="7062456at2"/>
<organism evidence="2 3">
    <name type="scientific">Actinobacillus seminis</name>
    <dbReference type="NCBI Taxonomy" id="722"/>
    <lineage>
        <taxon>Bacteria</taxon>
        <taxon>Pseudomonadati</taxon>
        <taxon>Pseudomonadota</taxon>
        <taxon>Gammaproteobacteria</taxon>
        <taxon>Pasteurellales</taxon>
        <taxon>Pasteurellaceae</taxon>
        <taxon>Actinobacillus</taxon>
    </lineage>
</organism>
<dbReference type="PANTHER" id="PTHR39174:SF1">
    <property type="entry name" value="INNER MEMBRANE PROTEIN"/>
    <property type="match status" value="1"/>
</dbReference>
<protein>
    <submittedName>
        <fullName evidence="2">Predicted membrane protein</fullName>
    </submittedName>
</protein>
<reference evidence="2 3" key="1">
    <citation type="submission" date="2018-06" db="EMBL/GenBank/DDBJ databases">
        <authorList>
            <consortium name="Pathogen Informatics"/>
            <person name="Doyle S."/>
        </authorList>
    </citation>
    <scope>NUCLEOTIDE SEQUENCE [LARGE SCALE GENOMIC DNA]</scope>
    <source>
        <strain evidence="2 3">NCTC10851</strain>
    </source>
</reference>
<keyword evidence="1" id="KW-1133">Transmembrane helix</keyword>
<keyword evidence="1" id="KW-0472">Membrane</keyword>
<evidence type="ECO:0000256" key="1">
    <source>
        <dbReference type="SAM" id="Phobius"/>
    </source>
</evidence>
<keyword evidence="1" id="KW-0812">Transmembrane</keyword>
<name>A0A380VAM5_9PAST</name>
<dbReference type="AlphaFoldDB" id="A0A380VAM5"/>
<dbReference type="RefSeq" id="WP_115609992.1">
    <property type="nucleotide sequence ID" value="NZ_JBMHIA010000015.1"/>
</dbReference>
<proteinExistence type="predicted"/>
<dbReference type="PANTHER" id="PTHR39174">
    <property type="entry name" value="INNER MEMBRANE PROTEIN-RELATED"/>
    <property type="match status" value="1"/>
</dbReference>
<feature type="transmembrane region" description="Helical" evidence="1">
    <location>
        <begin position="47"/>
        <end position="67"/>
    </location>
</feature>
<evidence type="ECO:0000313" key="3">
    <source>
        <dbReference type="Proteomes" id="UP000254507"/>
    </source>
</evidence>
<sequence length="87" mass="10096">MKINSRYQQAVKEARWALGLTILYVIGWCVCAYLPKGNSGPLGFPLWFELACFYLPILFIVVAYWVIKIVYQDIDLEHQPESKEAQK</sequence>
<gene>
    <name evidence="2" type="ORF">NCTC10851_00702</name>
</gene>
<evidence type="ECO:0000313" key="2">
    <source>
        <dbReference type="EMBL" id="SUU35029.1"/>
    </source>
</evidence>
<dbReference type="Proteomes" id="UP000254507">
    <property type="component" value="Unassembled WGS sequence"/>
</dbReference>